<dbReference type="PANTHER" id="PTHR38834">
    <property type="entry name" value="PERIPLASMIC SUBSTRATE BINDING PROTEIN FAMILY 3"/>
    <property type="match status" value="1"/>
</dbReference>
<dbReference type="Proteomes" id="UP000016540">
    <property type="component" value="Unassembled WGS sequence"/>
</dbReference>
<dbReference type="Gene3D" id="3.40.190.10">
    <property type="entry name" value="Periplasmic binding protein-like II"/>
    <property type="match status" value="2"/>
</dbReference>
<gene>
    <name evidence="2" type="ORF">MARLIPOL_02475</name>
</gene>
<accession>R8B4S4</accession>
<dbReference type="STRING" id="1318628.MARLIPOL_02475"/>
<proteinExistence type="predicted"/>
<dbReference type="eggNOG" id="COG0834">
    <property type="taxonomic scope" value="Bacteria"/>
</dbReference>
<keyword evidence="1" id="KW-0732">Signal</keyword>
<sequence>MYTLMTTFISKILNRTASGFAVLSAVILSAGANASERLYIFTENYPPYNEAVSGKGFAHSEDEITGICSGMVKAMLARVDYEYVMKMRDWSYAYDWVQGRENHGLFCTARTDEREDQFQWVGPLAPIQWTLFAAPKSDITLDSLEDARKYRIAGYKGDVMSDYLVSQGFDVVMSVSGEVNPRRLELGEADLWVTDGLVGPLVAEQEHGISGLKPVLVFRETPMYLALSNETSPAIVSALQKALDQAREAGELDHLIGQYQP</sequence>
<protein>
    <submittedName>
        <fullName evidence="2">ABC-type amino acid transport/signal transduction systems, periplasmic component/domain-containing protein</fullName>
    </submittedName>
</protein>
<dbReference type="SUPFAM" id="SSF53850">
    <property type="entry name" value="Periplasmic binding protein-like II"/>
    <property type="match status" value="1"/>
</dbReference>
<dbReference type="PATRIC" id="fig|1318628.3.peg.495"/>
<evidence type="ECO:0000313" key="2">
    <source>
        <dbReference type="EMBL" id="EON93534.1"/>
    </source>
</evidence>
<reference evidence="2 3" key="1">
    <citation type="journal article" date="2013" name="Genome Announc.">
        <title>Draft Genome Sequence of the Moderately Halophilic Bacterium Marinobacter lipolyticus Strain SM19.</title>
        <authorList>
            <person name="Papke R.T."/>
            <person name="de la Haba R.R."/>
            <person name="Infante-Dominguez C."/>
            <person name="Perez D."/>
            <person name="Sanchez-Porro C."/>
            <person name="Lapierre P."/>
            <person name="Ventosa A."/>
        </authorList>
    </citation>
    <scope>NUCLEOTIDE SEQUENCE [LARGE SCALE GENOMIC DNA]</scope>
    <source>
        <strain evidence="2 3">SM19</strain>
    </source>
</reference>
<comment type="caution">
    <text evidence="2">The sequence shown here is derived from an EMBL/GenBank/DDBJ whole genome shotgun (WGS) entry which is preliminary data.</text>
</comment>
<organism evidence="2 3">
    <name type="scientific">Marinobacter lipolyticus SM19</name>
    <dbReference type="NCBI Taxonomy" id="1318628"/>
    <lineage>
        <taxon>Bacteria</taxon>
        <taxon>Pseudomonadati</taxon>
        <taxon>Pseudomonadota</taxon>
        <taxon>Gammaproteobacteria</taxon>
        <taxon>Pseudomonadales</taxon>
        <taxon>Marinobacteraceae</taxon>
        <taxon>Marinobacter</taxon>
    </lineage>
</organism>
<dbReference type="PANTHER" id="PTHR38834:SF3">
    <property type="entry name" value="SOLUTE-BINDING PROTEIN FAMILY 3_N-TERMINAL DOMAIN-CONTAINING PROTEIN"/>
    <property type="match status" value="1"/>
</dbReference>
<dbReference type="HOGENOM" id="CLU_064076_1_2_6"/>
<dbReference type="AlphaFoldDB" id="R8B4S4"/>
<keyword evidence="3" id="KW-1185">Reference proteome</keyword>
<name>R8B4S4_9GAMM</name>
<evidence type="ECO:0000256" key="1">
    <source>
        <dbReference type="SAM" id="SignalP"/>
    </source>
</evidence>
<feature type="chain" id="PRO_5004451794" evidence="1">
    <location>
        <begin position="35"/>
        <end position="261"/>
    </location>
</feature>
<evidence type="ECO:0000313" key="3">
    <source>
        <dbReference type="Proteomes" id="UP000016540"/>
    </source>
</evidence>
<feature type="signal peptide" evidence="1">
    <location>
        <begin position="1"/>
        <end position="34"/>
    </location>
</feature>
<dbReference type="EMBL" id="ASAD01000006">
    <property type="protein sequence ID" value="EON93534.1"/>
    <property type="molecule type" value="Genomic_DNA"/>
</dbReference>